<protein>
    <submittedName>
        <fullName evidence="4">ATP-binding cassette sub-family F member 1-like</fullName>
    </submittedName>
</protein>
<dbReference type="PANTHER" id="PTHR19211">
    <property type="entry name" value="ATP-BINDING TRANSPORT PROTEIN-RELATED"/>
    <property type="match status" value="1"/>
</dbReference>
<name>A0ABM0KBK7_APLCA</name>
<sequence length="83" mass="9476">ETKAKEAQTRKQERSKKKGSQHEEEEGKTELLSKPRDYIVKFSFPNPAPLNPPILGVHSVTFGYEGQPLLFRELDFGIDMSSR</sequence>
<feature type="compositionally biased region" description="Basic and acidic residues" evidence="2">
    <location>
        <begin position="1"/>
        <end position="12"/>
    </location>
</feature>
<dbReference type="Proteomes" id="UP000694888">
    <property type="component" value="Unplaced"/>
</dbReference>
<evidence type="ECO:0000256" key="1">
    <source>
        <dbReference type="ARBA" id="ARBA00022737"/>
    </source>
</evidence>
<keyword evidence="1" id="KW-0677">Repeat</keyword>
<dbReference type="PANTHER" id="PTHR19211:SF14">
    <property type="entry name" value="ATP-BINDING CASSETTE SUB-FAMILY F MEMBER 1"/>
    <property type="match status" value="1"/>
</dbReference>
<feature type="non-terminal residue" evidence="4">
    <location>
        <position position="1"/>
    </location>
</feature>
<reference evidence="4" key="1">
    <citation type="submission" date="2025-08" db="UniProtKB">
        <authorList>
            <consortium name="RefSeq"/>
        </authorList>
    </citation>
    <scope>IDENTIFICATION</scope>
</reference>
<organism evidence="3 4">
    <name type="scientific">Aplysia californica</name>
    <name type="common">California sea hare</name>
    <dbReference type="NCBI Taxonomy" id="6500"/>
    <lineage>
        <taxon>Eukaryota</taxon>
        <taxon>Metazoa</taxon>
        <taxon>Spiralia</taxon>
        <taxon>Lophotrochozoa</taxon>
        <taxon>Mollusca</taxon>
        <taxon>Gastropoda</taxon>
        <taxon>Heterobranchia</taxon>
        <taxon>Euthyneura</taxon>
        <taxon>Tectipleura</taxon>
        <taxon>Aplysiida</taxon>
        <taxon>Aplysioidea</taxon>
        <taxon>Aplysiidae</taxon>
        <taxon>Aplysia</taxon>
    </lineage>
</organism>
<proteinExistence type="predicted"/>
<dbReference type="RefSeq" id="XP_005113623.1">
    <property type="nucleotide sequence ID" value="XM_005113566.1"/>
</dbReference>
<keyword evidence="3" id="KW-1185">Reference proteome</keyword>
<dbReference type="InterPro" id="IPR050611">
    <property type="entry name" value="ABCF"/>
</dbReference>
<feature type="region of interest" description="Disordered" evidence="2">
    <location>
        <begin position="1"/>
        <end position="32"/>
    </location>
</feature>
<feature type="non-terminal residue" evidence="4">
    <location>
        <position position="83"/>
    </location>
</feature>
<accession>A0ABM0KBK7</accession>
<evidence type="ECO:0000256" key="2">
    <source>
        <dbReference type="SAM" id="MobiDB-lite"/>
    </source>
</evidence>
<gene>
    <name evidence="4" type="primary">LOC101853913</name>
</gene>
<evidence type="ECO:0000313" key="3">
    <source>
        <dbReference type="Proteomes" id="UP000694888"/>
    </source>
</evidence>
<dbReference type="GeneID" id="101853913"/>
<evidence type="ECO:0000313" key="4">
    <source>
        <dbReference type="RefSeq" id="XP_005113623.1"/>
    </source>
</evidence>